<dbReference type="InterPro" id="IPR000719">
    <property type="entry name" value="Prot_kinase_dom"/>
</dbReference>
<dbReference type="PROSITE" id="PS00107">
    <property type="entry name" value="PROTEIN_KINASE_ATP"/>
    <property type="match status" value="1"/>
</dbReference>
<comment type="caution">
    <text evidence="9">The sequence shown here is derived from an EMBL/GenBank/DDBJ whole genome shotgun (WGS) entry which is preliminary data.</text>
</comment>
<reference evidence="9 10" key="1">
    <citation type="submission" date="2018-08" db="EMBL/GenBank/DDBJ databases">
        <title>Genome analysis of the thermophilic bacterium of the candidate phylum Aminicenantes from deep subsurface aquifer revealed its physiology and ecological role.</title>
        <authorList>
            <person name="Kadnikov V.V."/>
            <person name="Mardanov A.V."/>
            <person name="Beletsky A.V."/>
            <person name="Karnachuk O.V."/>
            <person name="Ravin N.V."/>
        </authorList>
    </citation>
    <scope>NUCLEOTIDE SEQUENCE [LARGE SCALE GENOMIC DNA]</scope>
    <source>
        <strain evidence="9">BY38</strain>
    </source>
</reference>
<evidence type="ECO:0000256" key="1">
    <source>
        <dbReference type="ARBA" id="ARBA00012513"/>
    </source>
</evidence>
<dbReference type="Gene3D" id="1.25.40.10">
    <property type="entry name" value="Tetratricopeptide repeat domain"/>
    <property type="match status" value="1"/>
</dbReference>
<dbReference type="GO" id="GO:0005524">
    <property type="term" value="F:ATP binding"/>
    <property type="evidence" value="ECO:0007669"/>
    <property type="project" value="UniProtKB-UniRule"/>
</dbReference>
<dbReference type="Gene3D" id="3.30.200.20">
    <property type="entry name" value="Phosphorylase Kinase, domain 1"/>
    <property type="match status" value="1"/>
</dbReference>
<gene>
    <name evidence="9" type="ORF">OP8BY_2256</name>
</gene>
<keyword evidence="5 9" id="KW-0418">Kinase</keyword>
<organism evidence="9 10">
    <name type="scientific">Candidatus Saccharicenans subterraneus</name>
    <dbReference type="NCBI Taxonomy" id="2508984"/>
    <lineage>
        <taxon>Bacteria</taxon>
        <taxon>Candidatus Aminicenantota</taxon>
        <taxon>Candidatus Aminicenantia</taxon>
        <taxon>Candidatus Aminicenantales</taxon>
        <taxon>Candidatus Saccharicenantaceae</taxon>
        <taxon>Candidatus Saccharicenans</taxon>
    </lineage>
</organism>
<protein>
    <recommendedName>
        <fullName evidence="1">non-specific serine/threonine protein kinase</fullName>
        <ecNumber evidence="1">2.7.11.1</ecNumber>
    </recommendedName>
</protein>
<dbReference type="InterPro" id="IPR017441">
    <property type="entry name" value="Protein_kinase_ATP_BS"/>
</dbReference>
<evidence type="ECO:0000256" key="6">
    <source>
        <dbReference type="ARBA" id="ARBA00022840"/>
    </source>
</evidence>
<dbReference type="CDD" id="cd14014">
    <property type="entry name" value="STKc_PknB_like"/>
    <property type="match status" value="1"/>
</dbReference>
<dbReference type="EC" id="2.7.11.1" evidence="1"/>
<sequence length="773" mass="86741">MGAGAGLGPEGATFTRTLEIPLHVLKPGTIIAGKYRIIEEIGQGGMGVVYKAEDLKLKRCVALKFLPPHLANSPELKERFLIEAQAAAALSHPNICVIHEVGESEDRPYIAMEFVEGETLRNRLKRGPLKPEEAVDIISQVAAGLGEAHNKGIIHRDIKSANIMVTPKGQAKVMDFGLAKLRGGSSLTRSQTTLGTVAYMSPEQARGEEVDQRTDIWSLGVVLYELLAGRLPFQGDHDQTVIYSILHKEPESLVRICPSLSPELEHIAFQALTKKAADRYQTMEEFQEDLAAVAEGLKPLKARSRPSEPEKSVAVLPFINDSPDQENTYFINGVMEEILSNLQKIKALRVISRTSVEQYRDSKKSVREIAEELGVNYIVEGSAQKYGDAFRLRVQLIKAEHEAHLWGESFKQKITDVEDIFDIQIRIAKSIAEELRAVISPEEKKLIEKIPVADLTVYDQYLKARSYVYDGRREALNKAIEYLNSAIEKNPGWAPLYAGLAEAWLWMQQNAFEQPSVAGPKIIENLNKALALDPDLGGAHYLSGMIAHLVDWDWERSEREFLKALAINPNDGLSRGFYAQLLLILQRKDEALAQNELALSLDPLNPMIKLFNIGTLLQAGECQASLSFAEEALAEDPDNFNLNQMIEIAAHKLKQYDKAIRAVRHVLPFPLEDDEYRDIERIYSESGIVPAYEKIVERLEKYAESNPVGPHDMAFRYLIANKLDKAMDWIEKGYEMHDPLMTYITTPLRIYDPLTDTPGFLDIVKKMKLPLPK</sequence>
<dbReference type="InterPro" id="IPR011009">
    <property type="entry name" value="Kinase-like_dom_sf"/>
</dbReference>
<dbReference type="AlphaFoldDB" id="A0A3E2BMB0"/>
<dbReference type="GO" id="GO:0004674">
    <property type="term" value="F:protein serine/threonine kinase activity"/>
    <property type="evidence" value="ECO:0007669"/>
    <property type="project" value="UniProtKB-KW"/>
</dbReference>
<feature type="binding site" evidence="7">
    <location>
        <position position="64"/>
    </location>
    <ligand>
        <name>ATP</name>
        <dbReference type="ChEBI" id="CHEBI:30616"/>
    </ligand>
</feature>
<keyword evidence="2 9" id="KW-0723">Serine/threonine-protein kinase</keyword>
<name>A0A3E2BMB0_9BACT</name>
<dbReference type="Gene3D" id="3.40.50.10070">
    <property type="entry name" value="TolB, N-terminal domain"/>
    <property type="match status" value="1"/>
</dbReference>
<dbReference type="InterPro" id="IPR008271">
    <property type="entry name" value="Ser/Thr_kinase_AS"/>
</dbReference>
<accession>A0A3E2BMB0</accession>
<dbReference type="PANTHER" id="PTHR43289:SF6">
    <property type="entry name" value="SERINE_THREONINE-PROTEIN KINASE NEKL-3"/>
    <property type="match status" value="1"/>
</dbReference>
<evidence type="ECO:0000313" key="10">
    <source>
        <dbReference type="Proteomes" id="UP000257323"/>
    </source>
</evidence>
<feature type="domain" description="Protein kinase" evidence="8">
    <location>
        <begin position="35"/>
        <end position="291"/>
    </location>
</feature>
<dbReference type="PROSITE" id="PS00108">
    <property type="entry name" value="PROTEIN_KINASE_ST"/>
    <property type="match status" value="1"/>
</dbReference>
<dbReference type="SUPFAM" id="SSF48452">
    <property type="entry name" value="TPR-like"/>
    <property type="match status" value="2"/>
</dbReference>
<dbReference type="Proteomes" id="UP000257323">
    <property type="component" value="Unassembled WGS sequence"/>
</dbReference>
<evidence type="ECO:0000256" key="7">
    <source>
        <dbReference type="PROSITE-ProRule" id="PRU10141"/>
    </source>
</evidence>
<evidence type="ECO:0000259" key="8">
    <source>
        <dbReference type="PROSITE" id="PS50011"/>
    </source>
</evidence>
<dbReference type="SMART" id="SM00220">
    <property type="entry name" value="S_TKc"/>
    <property type="match status" value="1"/>
</dbReference>
<dbReference type="PANTHER" id="PTHR43289">
    <property type="entry name" value="MITOGEN-ACTIVATED PROTEIN KINASE KINASE KINASE 20-RELATED"/>
    <property type="match status" value="1"/>
</dbReference>
<evidence type="ECO:0000256" key="3">
    <source>
        <dbReference type="ARBA" id="ARBA00022679"/>
    </source>
</evidence>
<keyword evidence="3" id="KW-0808">Transferase</keyword>
<dbReference type="FunFam" id="1.10.510.10:FF:000021">
    <property type="entry name" value="Serine/threonine protein kinase"/>
    <property type="match status" value="1"/>
</dbReference>
<proteinExistence type="predicted"/>
<dbReference type="Pfam" id="PF00069">
    <property type="entry name" value="Pkinase"/>
    <property type="match status" value="1"/>
</dbReference>
<dbReference type="EMBL" id="QUAH01000006">
    <property type="protein sequence ID" value="RFT15858.1"/>
    <property type="molecule type" value="Genomic_DNA"/>
</dbReference>
<evidence type="ECO:0000256" key="2">
    <source>
        <dbReference type="ARBA" id="ARBA00022527"/>
    </source>
</evidence>
<dbReference type="Gene3D" id="1.10.510.10">
    <property type="entry name" value="Transferase(Phosphotransferase) domain 1"/>
    <property type="match status" value="1"/>
</dbReference>
<dbReference type="SUPFAM" id="SSF56112">
    <property type="entry name" value="Protein kinase-like (PK-like)"/>
    <property type="match status" value="1"/>
</dbReference>
<evidence type="ECO:0000256" key="5">
    <source>
        <dbReference type="ARBA" id="ARBA00022777"/>
    </source>
</evidence>
<evidence type="ECO:0000313" key="9">
    <source>
        <dbReference type="EMBL" id="RFT15858.1"/>
    </source>
</evidence>
<keyword evidence="4 7" id="KW-0547">Nucleotide-binding</keyword>
<dbReference type="InterPro" id="IPR011990">
    <property type="entry name" value="TPR-like_helical_dom_sf"/>
</dbReference>
<keyword evidence="6 7" id="KW-0067">ATP-binding</keyword>
<evidence type="ECO:0000256" key="4">
    <source>
        <dbReference type="ARBA" id="ARBA00022741"/>
    </source>
</evidence>
<dbReference type="PROSITE" id="PS50011">
    <property type="entry name" value="PROTEIN_KINASE_DOM"/>
    <property type="match status" value="1"/>
</dbReference>